<dbReference type="RefSeq" id="WP_204423965.1">
    <property type="nucleotide sequence ID" value="NZ_CP070228.1"/>
</dbReference>
<evidence type="ECO:0000259" key="2">
    <source>
        <dbReference type="Pfam" id="PF10756"/>
    </source>
</evidence>
<reference evidence="3 4" key="1">
    <citation type="submission" date="2021-02" db="EMBL/GenBank/DDBJ databases">
        <title>Complete Genome Sequence of Arcanobacterium phocisimile strain DSM 26142T from a harbour seal.</title>
        <authorList>
            <person name="Borowiak M."/>
            <person name="Alssahen M."/>
            <person name="Malorny B."/>
            <person name="Laemmler C."/>
            <person name="Siebert U."/>
            <person name="Ploetz M."/>
            <person name="Abdulmawjood A."/>
        </authorList>
    </citation>
    <scope>NUCLEOTIDE SEQUENCE [LARGE SCALE GENOMIC DNA]</scope>
    <source>
        <strain evidence="3 4">DSM 26142</strain>
    </source>
</reference>
<evidence type="ECO:0000256" key="1">
    <source>
        <dbReference type="SAM" id="Phobius"/>
    </source>
</evidence>
<keyword evidence="1" id="KW-0812">Transmembrane</keyword>
<feature type="transmembrane region" description="Helical" evidence="1">
    <location>
        <begin position="37"/>
        <end position="55"/>
    </location>
</feature>
<feature type="transmembrane region" description="Helical" evidence="1">
    <location>
        <begin position="183"/>
        <end position="203"/>
    </location>
</feature>
<organism evidence="3 4">
    <name type="scientific">Arcanobacterium phocisimile</name>
    <dbReference type="NCBI Taxonomy" id="1302235"/>
    <lineage>
        <taxon>Bacteria</taxon>
        <taxon>Bacillati</taxon>
        <taxon>Actinomycetota</taxon>
        <taxon>Actinomycetes</taxon>
        <taxon>Actinomycetales</taxon>
        <taxon>Actinomycetaceae</taxon>
        <taxon>Arcanobacterium</taxon>
    </lineage>
</organism>
<sequence>MDVIIRGEGSRLWAYLLWFLAAIILTASTINGGIAELLFALPLCLLIGFIAWIGWWNPRLVVTADGIRVVNVFREHLIPWADFSEAQNRWGLYLLTRSHKTFAVWALPSRVGLLQNSWRDRKKAAPDDIDWKADTVCQYALPLTFTADSLNIRNHAIRSDAALRRRLAPHLAGWEETSTTHFIPVHIIGSLALFALTVAMFIWR</sequence>
<proteinExistence type="predicted"/>
<evidence type="ECO:0000313" key="4">
    <source>
        <dbReference type="Proteomes" id="UP000602653"/>
    </source>
</evidence>
<dbReference type="InterPro" id="IPR019692">
    <property type="entry name" value="CFP-6_PH"/>
</dbReference>
<feature type="domain" description="Low molecular weight protein antigen 6 PH" evidence="2">
    <location>
        <begin position="58"/>
        <end position="107"/>
    </location>
</feature>
<keyword evidence="1" id="KW-1133">Transmembrane helix</keyword>
<dbReference type="EMBL" id="CP070228">
    <property type="protein sequence ID" value="QRV01880.1"/>
    <property type="molecule type" value="Genomic_DNA"/>
</dbReference>
<evidence type="ECO:0000313" key="3">
    <source>
        <dbReference type="EMBL" id="QRV01880.1"/>
    </source>
</evidence>
<feature type="transmembrane region" description="Helical" evidence="1">
    <location>
        <begin position="12"/>
        <end position="30"/>
    </location>
</feature>
<keyword evidence="4" id="KW-1185">Reference proteome</keyword>
<name>A0ABX7IIE1_9ACTO</name>
<gene>
    <name evidence="3" type="ORF">JTE88_07295</name>
</gene>
<dbReference type="Pfam" id="PF10756">
    <property type="entry name" value="bPH_6"/>
    <property type="match status" value="1"/>
</dbReference>
<accession>A0ABX7IIE1</accession>
<keyword evidence="1" id="KW-0472">Membrane</keyword>
<dbReference type="Proteomes" id="UP000602653">
    <property type="component" value="Chromosome"/>
</dbReference>
<protein>
    <submittedName>
        <fullName evidence="3">PH domain-containing protein</fullName>
    </submittedName>
</protein>